<comment type="caution">
    <text evidence="2">The sequence shown here is derived from an EMBL/GenBank/DDBJ whole genome shotgun (WGS) entry which is preliminary data.</text>
</comment>
<name>A0A9W8Y391_9PLEO</name>
<reference evidence="2" key="1">
    <citation type="submission" date="2022-10" db="EMBL/GenBank/DDBJ databases">
        <title>Tapping the CABI collections for fungal endophytes: first genome assemblies for Collariella, Neodidymelliopsis, Ascochyta clinopodiicola, Didymella pomorum, Didymosphaeria variabile, Neocosmospora piperis and Neocucurbitaria cava.</title>
        <authorList>
            <person name="Hill R."/>
        </authorList>
    </citation>
    <scope>NUCLEOTIDE SEQUENCE</scope>
    <source>
        <strain evidence="2">IMI 356814</strain>
    </source>
</reference>
<evidence type="ECO:0000313" key="2">
    <source>
        <dbReference type="EMBL" id="KAJ4365875.1"/>
    </source>
</evidence>
<organism evidence="2 3">
    <name type="scientific">Neocucurbitaria cava</name>
    <dbReference type="NCBI Taxonomy" id="798079"/>
    <lineage>
        <taxon>Eukaryota</taxon>
        <taxon>Fungi</taxon>
        <taxon>Dikarya</taxon>
        <taxon>Ascomycota</taxon>
        <taxon>Pezizomycotina</taxon>
        <taxon>Dothideomycetes</taxon>
        <taxon>Pleosporomycetidae</taxon>
        <taxon>Pleosporales</taxon>
        <taxon>Pleosporineae</taxon>
        <taxon>Cucurbitariaceae</taxon>
        <taxon>Neocucurbitaria</taxon>
    </lineage>
</organism>
<dbReference type="AlphaFoldDB" id="A0A9W8Y391"/>
<dbReference type="InterPro" id="IPR027974">
    <property type="entry name" value="DUF4470"/>
</dbReference>
<accession>A0A9W8Y391</accession>
<dbReference type="Pfam" id="PF14737">
    <property type="entry name" value="DUF4470"/>
    <property type="match status" value="1"/>
</dbReference>
<evidence type="ECO:0000313" key="3">
    <source>
        <dbReference type="Proteomes" id="UP001140560"/>
    </source>
</evidence>
<gene>
    <name evidence="2" type="ORF">N0V83_008497</name>
</gene>
<sequence length="506" mass="57677">MKDTRVPDWYNTNRQPAFIRHGAGPMNAPFGTPKYPWGNMPALNILQLKDNEGETEVNRDFKLLFAASGDLRNAIKSVDGLPHGYKGECVAVLNDKDLTIVARNAIMLMIALRFPPKAAVPMIIHLWYSALLPAVMVDTIQSDILPLFQDVCSKIEDKPQNSLQAKTFNFDGRKLRMVLKKQEWDQLVKFCQVPPGLTASEAQIIRRRIMLAPERVDFQDKVMLDLTKAGRQGEMYFRERGILLPHSCSTKDFDTPNPASPRGGWSYPDYMKNAPPATADEFGAIFYYIRNLLLRFCGIVQSSQISFHLLCVDATLLGDYPYVDDMKFDRIEISNICDGEFVGPPICIDRFSRLLKPRSENPHATLLMLFLNAAAATEYVHNSDSNAQETEVAMDRLAHYMPYDEASLLNAVLHTSRTGVEHPILVHRASCAAKLKDWVNYFDIFIRETNIPEFAQLCGLVIKEEHTIVQPWPYLVRLTTTRQEFEILMASERSGHERYIEFRRVE</sequence>
<dbReference type="Proteomes" id="UP001140560">
    <property type="component" value="Unassembled WGS sequence"/>
</dbReference>
<proteinExistence type="predicted"/>
<feature type="domain" description="DUF4470" evidence="1">
    <location>
        <begin position="36"/>
        <end position="132"/>
    </location>
</feature>
<keyword evidence="3" id="KW-1185">Reference proteome</keyword>
<dbReference type="EMBL" id="JAPEUY010000015">
    <property type="protein sequence ID" value="KAJ4365875.1"/>
    <property type="molecule type" value="Genomic_DNA"/>
</dbReference>
<protein>
    <recommendedName>
        <fullName evidence="1">DUF4470 domain-containing protein</fullName>
    </recommendedName>
</protein>
<dbReference type="OrthoDB" id="5282002at2759"/>
<evidence type="ECO:0000259" key="1">
    <source>
        <dbReference type="Pfam" id="PF14737"/>
    </source>
</evidence>